<accession>A0A9P9FP05</accession>
<sequence length="255" mass="28858">MASLFADHPFPLIPTPAVKETEPDMFCRVASEMACVHNMIIRGLNSIYLQAPLISPNDVPSFVQYSLVWYSLVHVHHSGEETDFFPYLEETTGQKGLMEVNVSQHHEFHDGLEAFKKYFGACRAGKEQFDGGKVVEIIDGFGNALTTHLADEIPTLLQLREFGMGKMGGLEKKFGEEGEKNMKTLGLVAGLPCGFGNHDVQYESGRWAKWPPAPWIVHFLARNVTFWVHRDWWKFASCDRHGVMRPLYALSTKQE</sequence>
<dbReference type="Pfam" id="PF01814">
    <property type="entry name" value="Hemerythrin"/>
    <property type="match status" value="1"/>
</dbReference>
<reference evidence="2" key="1">
    <citation type="journal article" date="2021" name="Nat. Commun.">
        <title>Genetic determinants of endophytism in the Arabidopsis root mycobiome.</title>
        <authorList>
            <person name="Mesny F."/>
            <person name="Miyauchi S."/>
            <person name="Thiergart T."/>
            <person name="Pickel B."/>
            <person name="Atanasova L."/>
            <person name="Karlsson M."/>
            <person name="Huettel B."/>
            <person name="Barry K.W."/>
            <person name="Haridas S."/>
            <person name="Chen C."/>
            <person name="Bauer D."/>
            <person name="Andreopoulos W."/>
            <person name="Pangilinan J."/>
            <person name="LaButti K."/>
            <person name="Riley R."/>
            <person name="Lipzen A."/>
            <person name="Clum A."/>
            <person name="Drula E."/>
            <person name="Henrissat B."/>
            <person name="Kohler A."/>
            <person name="Grigoriev I.V."/>
            <person name="Martin F.M."/>
            <person name="Hacquard S."/>
        </authorList>
    </citation>
    <scope>NUCLEOTIDE SEQUENCE</scope>
    <source>
        <strain evidence="2">MPI-CAGE-AT-0147</strain>
    </source>
</reference>
<keyword evidence="3" id="KW-1185">Reference proteome</keyword>
<dbReference type="OrthoDB" id="58416at2759"/>
<gene>
    <name evidence="2" type="ORF">EDB81DRAFT_908331</name>
</gene>
<dbReference type="InterPro" id="IPR053206">
    <property type="entry name" value="Dimeric_xanthone_biosynth"/>
</dbReference>
<dbReference type="PANTHER" id="PTHR38048:SF2">
    <property type="entry name" value="HEMERYTHRIN-LIKE DOMAIN-CONTAINING PROTEIN"/>
    <property type="match status" value="1"/>
</dbReference>
<protein>
    <submittedName>
        <fullName evidence="2">Hemerythrin HHE cation binding domain-containing protein</fullName>
    </submittedName>
</protein>
<name>A0A9P9FP05_9HYPO</name>
<evidence type="ECO:0000259" key="1">
    <source>
        <dbReference type="Pfam" id="PF01814"/>
    </source>
</evidence>
<dbReference type="AlphaFoldDB" id="A0A9P9FP05"/>
<dbReference type="Gene3D" id="1.20.120.520">
    <property type="entry name" value="nmb1532 protein domain like"/>
    <property type="match status" value="1"/>
</dbReference>
<organism evidence="2 3">
    <name type="scientific">Dactylonectria macrodidyma</name>
    <dbReference type="NCBI Taxonomy" id="307937"/>
    <lineage>
        <taxon>Eukaryota</taxon>
        <taxon>Fungi</taxon>
        <taxon>Dikarya</taxon>
        <taxon>Ascomycota</taxon>
        <taxon>Pezizomycotina</taxon>
        <taxon>Sordariomycetes</taxon>
        <taxon>Hypocreomycetidae</taxon>
        <taxon>Hypocreales</taxon>
        <taxon>Nectriaceae</taxon>
        <taxon>Dactylonectria</taxon>
    </lineage>
</organism>
<dbReference type="InterPro" id="IPR012312">
    <property type="entry name" value="Hemerythrin-like"/>
</dbReference>
<dbReference type="PANTHER" id="PTHR38048">
    <property type="entry name" value="EXPRESSED PROTEIN"/>
    <property type="match status" value="1"/>
</dbReference>
<proteinExistence type="predicted"/>
<evidence type="ECO:0000313" key="2">
    <source>
        <dbReference type="EMBL" id="KAH7169934.1"/>
    </source>
</evidence>
<dbReference type="Proteomes" id="UP000738349">
    <property type="component" value="Unassembled WGS sequence"/>
</dbReference>
<comment type="caution">
    <text evidence="2">The sequence shown here is derived from an EMBL/GenBank/DDBJ whole genome shotgun (WGS) entry which is preliminary data.</text>
</comment>
<feature type="domain" description="Hemerythrin-like" evidence="1">
    <location>
        <begin position="37"/>
        <end position="152"/>
    </location>
</feature>
<dbReference type="CDD" id="cd12108">
    <property type="entry name" value="Hr-like"/>
    <property type="match status" value="1"/>
</dbReference>
<dbReference type="EMBL" id="JAGMUV010000002">
    <property type="protein sequence ID" value="KAH7169934.1"/>
    <property type="molecule type" value="Genomic_DNA"/>
</dbReference>
<evidence type="ECO:0000313" key="3">
    <source>
        <dbReference type="Proteomes" id="UP000738349"/>
    </source>
</evidence>